<dbReference type="PROSITE" id="PS00036">
    <property type="entry name" value="BZIP_BASIC"/>
    <property type="match status" value="1"/>
</dbReference>
<reference evidence="5" key="2">
    <citation type="submission" date="2013-07" db="EMBL/GenBank/DDBJ databases">
        <authorList>
            <consortium name="The Broad Institute Genome Sequencing Platform"/>
            <person name="Cuomo C."/>
            <person name="Litvintseva A."/>
            <person name="Chen Y."/>
            <person name="Heitman J."/>
            <person name="Sun S."/>
            <person name="Springer D."/>
            <person name="Dromer F."/>
            <person name="Young S.K."/>
            <person name="Zeng Q."/>
            <person name="Gargeya S."/>
            <person name="Fitzgerald M."/>
            <person name="Abouelleil A."/>
            <person name="Alvarado L."/>
            <person name="Berlin A.M."/>
            <person name="Chapman S.B."/>
            <person name="Dewar J."/>
            <person name="Goldberg J."/>
            <person name="Griggs A."/>
            <person name="Gujja S."/>
            <person name="Hansen M."/>
            <person name="Howarth C."/>
            <person name="Imamovic A."/>
            <person name="Larimer J."/>
            <person name="McCowan C."/>
            <person name="Murphy C."/>
            <person name="Pearson M."/>
            <person name="Priest M."/>
            <person name="Roberts A."/>
            <person name="Saif S."/>
            <person name="Shea T."/>
            <person name="Sykes S."/>
            <person name="Wortman J."/>
            <person name="Nusbaum C."/>
            <person name="Birren B."/>
        </authorList>
    </citation>
    <scope>NUCLEOTIDE SEQUENCE</scope>
    <source>
        <strain evidence="5">CBS 10117</strain>
    </source>
</reference>
<feature type="domain" description="BZIP" evidence="3">
    <location>
        <begin position="62"/>
        <end position="77"/>
    </location>
</feature>
<dbReference type="GO" id="GO:0003700">
    <property type="term" value="F:DNA-binding transcription factor activity"/>
    <property type="evidence" value="ECO:0007669"/>
    <property type="project" value="InterPro"/>
</dbReference>
<evidence type="ECO:0000256" key="1">
    <source>
        <dbReference type="SAM" id="Coils"/>
    </source>
</evidence>
<name>A0A1A5ZVM5_9TREE</name>
<evidence type="ECO:0000313" key="5">
    <source>
        <dbReference type="EMBL" id="WWC65154.1"/>
    </source>
</evidence>
<gene>
    <name evidence="4" type="ORF">I303_07773</name>
    <name evidence="5" type="ORF">I303_107768</name>
</gene>
<accession>A0A1A5ZVM5</accession>
<dbReference type="KEGG" id="kdj:28971472"/>
<feature type="region of interest" description="Disordered" evidence="2">
    <location>
        <begin position="1"/>
        <end position="84"/>
    </location>
</feature>
<keyword evidence="6" id="KW-1185">Reference proteome</keyword>
<dbReference type="VEuPathDB" id="FungiDB:I303_07773"/>
<evidence type="ECO:0000256" key="2">
    <source>
        <dbReference type="SAM" id="MobiDB-lite"/>
    </source>
</evidence>
<evidence type="ECO:0000259" key="3">
    <source>
        <dbReference type="PROSITE" id="PS00036"/>
    </source>
</evidence>
<sequence length="180" mass="20220">MSEFIPVNPGSSDQRAQAPQATNATFSQTSASTVAPATTDSMSGPLESSWAIPPRYQRGRDRRTSANRSSAQQSRDRKKQQDLEREALLERQEATIAEQTMTITEQADMISHQAWKIATQKTTIEDQHNTIAGQSSFIAEQETTIAAQNATIDELRARLDEYQQYLQSVQSYHQGEHQYE</sequence>
<dbReference type="EMBL" id="CP144539">
    <property type="protein sequence ID" value="WWC65154.1"/>
    <property type="molecule type" value="Genomic_DNA"/>
</dbReference>
<reference evidence="5" key="3">
    <citation type="submission" date="2024-02" db="EMBL/GenBank/DDBJ databases">
        <title>Comparative genomics of Cryptococcus and Kwoniella reveals pathogenesis evolution and contrasting modes of karyotype evolution via chromosome fusion or intercentromeric recombination.</title>
        <authorList>
            <person name="Coelho M.A."/>
            <person name="David-Palma M."/>
            <person name="Shea T."/>
            <person name="Bowers K."/>
            <person name="McGinley-Smith S."/>
            <person name="Mohammad A.W."/>
            <person name="Gnirke A."/>
            <person name="Yurkov A.M."/>
            <person name="Nowrousian M."/>
            <person name="Sun S."/>
            <person name="Cuomo C.A."/>
            <person name="Heitman J."/>
        </authorList>
    </citation>
    <scope>NUCLEOTIDE SEQUENCE</scope>
    <source>
        <strain evidence="5">CBS 10117</strain>
    </source>
</reference>
<feature type="coiled-coil region" evidence="1">
    <location>
        <begin position="138"/>
        <end position="172"/>
    </location>
</feature>
<dbReference type="RefSeq" id="XP_018259705.1">
    <property type="nucleotide sequence ID" value="XM_018411037.1"/>
</dbReference>
<dbReference type="GeneID" id="28971472"/>
<feature type="compositionally biased region" description="Polar residues" evidence="2">
    <location>
        <begin position="9"/>
        <end position="42"/>
    </location>
</feature>
<proteinExistence type="predicted"/>
<reference evidence="4" key="1">
    <citation type="submission" date="2013-07" db="EMBL/GenBank/DDBJ databases">
        <title>The Genome Sequence of Cryptococcus dejecticola CBS10117.</title>
        <authorList>
            <consortium name="The Broad Institute Genome Sequencing Platform"/>
            <person name="Cuomo C."/>
            <person name="Litvintseva A."/>
            <person name="Chen Y."/>
            <person name="Heitman J."/>
            <person name="Sun S."/>
            <person name="Springer D."/>
            <person name="Dromer F."/>
            <person name="Young S.K."/>
            <person name="Zeng Q."/>
            <person name="Gargeya S."/>
            <person name="Fitzgerald M."/>
            <person name="Abouelleil A."/>
            <person name="Alvarado L."/>
            <person name="Berlin A.M."/>
            <person name="Chapman S.B."/>
            <person name="Dewar J."/>
            <person name="Goldberg J."/>
            <person name="Griggs A."/>
            <person name="Gujja S."/>
            <person name="Hansen M."/>
            <person name="Howarth C."/>
            <person name="Imamovic A."/>
            <person name="Larimer J."/>
            <person name="McCowan C."/>
            <person name="Murphy C."/>
            <person name="Pearson M."/>
            <person name="Priest M."/>
            <person name="Roberts A."/>
            <person name="Saif S."/>
            <person name="Shea T."/>
            <person name="Sykes S."/>
            <person name="Wortman J."/>
            <person name="Nusbaum C."/>
            <person name="Birren B."/>
        </authorList>
    </citation>
    <scope>NUCLEOTIDE SEQUENCE [LARGE SCALE GENOMIC DNA]</scope>
    <source>
        <strain evidence="4">CBS 10117</strain>
    </source>
</reference>
<keyword evidence="1" id="KW-0175">Coiled coil</keyword>
<organism evidence="4">
    <name type="scientific">Kwoniella dejecticola CBS 10117</name>
    <dbReference type="NCBI Taxonomy" id="1296121"/>
    <lineage>
        <taxon>Eukaryota</taxon>
        <taxon>Fungi</taxon>
        <taxon>Dikarya</taxon>
        <taxon>Basidiomycota</taxon>
        <taxon>Agaricomycotina</taxon>
        <taxon>Tremellomycetes</taxon>
        <taxon>Tremellales</taxon>
        <taxon>Cryptococcaceae</taxon>
        <taxon>Kwoniella</taxon>
    </lineage>
</organism>
<dbReference type="AlphaFoldDB" id="A0A1A5ZVM5"/>
<protein>
    <recommendedName>
        <fullName evidence="3">BZIP domain-containing protein</fullName>
    </recommendedName>
</protein>
<dbReference type="EMBL" id="KI894036">
    <property type="protein sequence ID" value="OBR81863.1"/>
    <property type="molecule type" value="Genomic_DNA"/>
</dbReference>
<dbReference type="Proteomes" id="UP000078595">
    <property type="component" value="Chromosome 10"/>
</dbReference>
<evidence type="ECO:0000313" key="4">
    <source>
        <dbReference type="EMBL" id="OBR81863.1"/>
    </source>
</evidence>
<dbReference type="InterPro" id="IPR004827">
    <property type="entry name" value="bZIP"/>
</dbReference>
<evidence type="ECO:0000313" key="6">
    <source>
        <dbReference type="Proteomes" id="UP000078595"/>
    </source>
</evidence>